<dbReference type="Proteomes" id="UP000076408">
    <property type="component" value="Unassembled WGS sequence"/>
</dbReference>
<evidence type="ECO:0000256" key="3">
    <source>
        <dbReference type="ARBA" id="ARBA00022679"/>
    </source>
</evidence>
<dbReference type="AlphaFoldDB" id="A0A182Y3A9"/>
<evidence type="ECO:0008006" key="9">
    <source>
        <dbReference type="Google" id="ProtNLM"/>
    </source>
</evidence>
<dbReference type="STRING" id="30069.A0A182Y3A9"/>
<dbReference type="SUPFAM" id="SSF49879">
    <property type="entry name" value="SMAD/FHA domain"/>
    <property type="match status" value="1"/>
</dbReference>
<dbReference type="SUPFAM" id="SSF56112">
    <property type="entry name" value="Protein kinase-like (PK-like)"/>
    <property type="match status" value="1"/>
</dbReference>
<reference evidence="8" key="1">
    <citation type="journal article" date="2014" name="Genome Biol.">
        <title>Genome analysis of a major urban malaria vector mosquito, Anopheles stephensi.</title>
        <authorList>
            <person name="Jiang X."/>
            <person name="Peery A."/>
            <person name="Hall A.B."/>
            <person name="Sharma A."/>
            <person name="Chen X.G."/>
            <person name="Waterhouse R.M."/>
            <person name="Komissarov A."/>
            <person name="Riehle M.M."/>
            <person name="Shouche Y."/>
            <person name="Sharakhova M.V."/>
            <person name="Lawson D."/>
            <person name="Pakpour N."/>
            <person name="Arensburger P."/>
            <person name="Davidson V.L."/>
            <person name="Eiglmeier K."/>
            <person name="Emrich S."/>
            <person name="George P."/>
            <person name="Kennedy R.C."/>
            <person name="Mane S.P."/>
            <person name="Maslen G."/>
            <person name="Oringanje C."/>
            <person name="Qi Y."/>
            <person name="Settlage R."/>
            <person name="Tojo M."/>
            <person name="Tubio J.M."/>
            <person name="Unger M.F."/>
            <person name="Wang B."/>
            <person name="Vernick K.D."/>
            <person name="Ribeiro J.M."/>
            <person name="James A.A."/>
            <person name="Michel K."/>
            <person name="Riehle M.A."/>
            <person name="Luckhart S."/>
            <person name="Sharakhov I.V."/>
            <person name="Tu Z."/>
        </authorList>
    </citation>
    <scope>NUCLEOTIDE SEQUENCE [LARGE SCALE GENOMIC DNA]</scope>
    <source>
        <strain evidence="8">Indian</strain>
    </source>
</reference>
<protein>
    <recommendedName>
        <fullName evidence="9">Protein kinase domain-containing protein</fullName>
    </recommendedName>
</protein>
<keyword evidence="3" id="KW-0808">Transferase</keyword>
<dbReference type="InterPro" id="IPR008984">
    <property type="entry name" value="SMAD_FHA_dom_sf"/>
</dbReference>
<evidence type="ECO:0000256" key="6">
    <source>
        <dbReference type="ARBA" id="ARBA00022840"/>
    </source>
</evidence>
<dbReference type="GO" id="GO:0005524">
    <property type="term" value="F:ATP binding"/>
    <property type="evidence" value="ECO:0007669"/>
    <property type="project" value="UniProtKB-UniRule"/>
</dbReference>
<dbReference type="CDD" id="cd22670">
    <property type="entry name" value="FHA_MEK1-like"/>
    <property type="match status" value="1"/>
</dbReference>
<dbReference type="Gene3D" id="2.60.200.20">
    <property type="match status" value="1"/>
</dbReference>
<dbReference type="PROSITE" id="PS50006">
    <property type="entry name" value="FHA_DOMAIN"/>
    <property type="match status" value="1"/>
</dbReference>
<name>A0A182Y3A9_ANOST</name>
<dbReference type="InterPro" id="IPR000253">
    <property type="entry name" value="FHA_dom"/>
</dbReference>
<dbReference type="GO" id="GO:0004674">
    <property type="term" value="F:protein serine/threonine kinase activity"/>
    <property type="evidence" value="ECO:0007669"/>
    <property type="project" value="UniProtKB-KW"/>
</dbReference>
<keyword evidence="6" id="KW-0067">ATP-binding</keyword>
<evidence type="ECO:0000256" key="2">
    <source>
        <dbReference type="ARBA" id="ARBA00022527"/>
    </source>
</evidence>
<sequence>MEEVNTQPLNSETISLDLQAAEKPPSYGQLVGSSSLFGTIDLCSEKFKVGRDARCNLVIEEKHFPQSIRSFISNVHFILEKDLEDRCSPAYIIDNSTNGTFVNGKLIGKNNRVILMHGNTISIACCANLFVYYQHNYTVPKEIESESLKQSYHIGRTLGSGSFGTVYLLHDITTCMPYALKIVKKSRVRAQMSNPSSLTNEANIMKKLNHPCVIQMFEFLNEPGSICMVLEYMQGGDLLTRILDNEYLSEHSNLYTLLKVSDFGSSKFLDNTIFMRTICGTPEYVAPEVLEQGNRKMYTCQIDIWSLGVILYTMLSGLLPFGKRDGVADVEQITRGEFSLSHPVFRSVKSCRAKKLIYDILNVDPHYRPSIETLLQSKWFRDSSDVRQARCMMNLPVMSSNELP</sequence>
<dbReference type="InterPro" id="IPR011009">
    <property type="entry name" value="Kinase-like_dom_sf"/>
</dbReference>
<dbReference type="PROSITE" id="PS50011">
    <property type="entry name" value="PROTEIN_KINASE_DOM"/>
    <property type="match status" value="1"/>
</dbReference>
<reference evidence="7" key="2">
    <citation type="submission" date="2020-05" db="UniProtKB">
        <authorList>
            <consortium name="EnsemblMetazoa"/>
        </authorList>
    </citation>
    <scope>IDENTIFICATION</scope>
    <source>
        <strain evidence="7">Indian</strain>
    </source>
</reference>
<dbReference type="PANTHER" id="PTHR24347">
    <property type="entry name" value="SERINE/THREONINE-PROTEIN KINASE"/>
    <property type="match status" value="1"/>
</dbReference>
<dbReference type="InterPro" id="IPR000719">
    <property type="entry name" value="Prot_kinase_dom"/>
</dbReference>
<accession>A0A182Y3A9</accession>
<comment type="subunit">
    <text evidence="1">Homodimer.</text>
</comment>
<dbReference type="VEuPathDB" id="VectorBase:ASTE008669"/>
<dbReference type="Pfam" id="PF00069">
    <property type="entry name" value="Pkinase"/>
    <property type="match status" value="2"/>
</dbReference>
<evidence type="ECO:0000256" key="1">
    <source>
        <dbReference type="ARBA" id="ARBA00011738"/>
    </source>
</evidence>
<organism evidence="7 8">
    <name type="scientific">Anopheles stephensi</name>
    <name type="common">Indo-Pakistan malaria mosquito</name>
    <dbReference type="NCBI Taxonomy" id="30069"/>
    <lineage>
        <taxon>Eukaryota</taxon>
        <taxon>Metazoa</taxon>
        <taxon>Ecdysozoa</taxon>
        <taxon>Arthropoda</taxon>
        <taxon>Hexapoda</taxon>
        <taxon>Insecta</taxon>
        <taxon>Pterygota</taxon>
        <taxon>Neoptera</taxon>
        <taxon>Endopterygota</taxon>
        <taxon>Diptera</taxon>
        <taxon>Nematocera</taxon>
        <taxon>Culicoidea</taxon>
        <taxon>Culicidae</taxon>
        <taxon>Anophelinae</taxon>
        <taxon>Anopheles</taxon>
    </lineage>
</organism>
<dbReference type="VEuPathDB" id="VectorBase:ASTEI20_031926"/>
<evidence type="ECO:0000256" key="5">
    <source>
        <dbReference type="ARBA" id="ARBA00022777"/>
    </source>
</evidence>
<dbReference type="VEuPathDB" id="VectorBase:ASTEI02945"/>
<dbReference type="OMA" id="AKHEWID"/>
<dbReference type="SMART" id="SM00240">
    <property type="entry name" value="FHA"/>
    <property type="match status" value="1"/>
</dbReference>
<keyword evidence="2" id="KW-0723">Serine/threonine-protein kinase</keyword>
<evidence type="ECO:0000313" key="8">
    <source>
        <dbReference type="Proteomes" id="UP000076408"/>
    </source>
</evidence>
<dbReference type="PROSITE" id="PS00107">
    <property type="entry name" value="PROTEIN_KINASE_ATP"/>
    <property type="match status" value="1"/>
</dbReference>
<proteinExistence type="predicted"/>
<keyword evidence="4" id="KW-0547">Nucleotide-binding</keyword>
<dbReference type="Pfam" id="PF00498">
    <property type="entry name" value="FHA"/>
    <property type="match status" value="1"/>
</dbReference>
<dbReference type="InterPro" id="IPR017441">
    <property type="entry name" value="Protein_kinase_ATP_BS"/>
</dbReference>
<keyword evidence="5" id="KW-0418">Kinase</keyword>
<keyword evidence="8" id="KW-1185">Reference proteome</keyword>
<dbReference type="Gene3D" id="1.10.510.10">
    <property type="entry name" value="Transferase(Phosphotransferase) domain 1"/>
    <property type="match status" value="2"/>
</dbReference>
<evidence type="ECO:0000256" key="4">
    <source>
        <dbReference type="ARBA" id="ARBA00022741"/>
    </source>
</evidence>
<dbReference type="FunFam" id="3.30.200.20:FF:000042">
    <property type="entry name" value="Aurora kinase A"/>
    <property type="match status" value="1"/>
</dbReference>
<evidence type="ECO:0000313" key="7">
    <source>
        <dbReference type="EnsemblMetazoa" id="ASTEI02945-PA"/>
    </source>
</evidence>
<dbReference type="EnsemblMetazoa" id="ASTEI02945-RA">
    <property type="protein sequence ID" value="ASTEI02945-PA"/>
    <property type="gene ID" value="ASTEI02945"/>
</dbReference>